<dbReference type="GO" id="GO:0031145">
    <property type="term" value="P:anaphase-promoting complex-dependent catabolic process"/>
    <property type="evidence" value="ECO:0007669"/>
    <property type="project" value="InterPro"/>
</dbReference>
<dbReference type="PANTHER" id="PTHR13260">
    <property type="entry name" value="ANAPHASE PROMOTING COMPLEX SUBUNIT 4 APC4"/>
    <property type="match status" value="1"/>
</dbReference>
<organism evidence="7">
    <name type="scientific">Trypanosoma congolense (strain IL3000)</name>
    <dbReference type="NCBI Taxonomy" id="1068625"/>
    <lineage>
        <taxon>Eukaryota</taxon>
        <taxon>Discoba</taxon>
        <taxon>Euglenozoa</taxon>
        <taxon>Kinetoplastea</taxon>
        <taxon>Metakinetoplastina</taxon>
        <taxon>Trypanosomatida</taxon>
        <taxon>Trypanosomatidae</taxon>
        <taxon>Trypanosoma</taxon>
        <taxon>Nannomonas</taxon>
    </lineage>
</organism>
<evidence type="ECO:0000256" key="5">
    <source>
        <dbReference type="SAM" id="MobiDB-lite"/>
    </source>
</evidence>
<dbReference type="GO" id="GO:0005680">
    <property type="term" value="C:anaphase-promoting complex"/>
    <property type="evidence" value="ECO:0007669"/>
    <property type="project" value="InterPro"/>
</dbReference>
<protein>
    <recommendedName>
        <fullName evidence="6">Anaphase-promoting complex subunit 4-like WD40 domain-containing protein</fullName>
    </recommendedName>
</protein>
<keyword evidence="2" id="KW-0498">Mitosis</keyword>
<dbReference type="InterPro" id="IPR015943">
    <property type="entry name" value="WD40/YVTN_repeat-like_dom_sf"/>
</dbReference>
<keyword evidence="1" id="KW-0132">Cell division</keyword>
<dbReference type="Pfam" id="PF12894">
    <property type="entry name" value="ANAPC4_WD40"/>
    <property type="match status" value="1"/>
</dbReference>
<dbReference type="PANTHER" id="PTHR13260:SF0">
    <property type="entry name" value="ANAPHASE-PROMOTING COMPLEX SUBUNIT 4"/>
    <property type="match status" value="1"/>
</dbReference>
<dbReference type="SUPFAM" id="SSF117289">
    <property type="entry name" value="Nucleoporin domain"/>
    <property type="match status" value="1"/>
</dbReference>
<dbReference type="GO" id="GO:0051301">
    <property type="term" value="P:cell division"/>
    <property type="evidence" value="ECO:0007669"/>
    <property type="project" value="UniProtKB-KW"/>
</dbReference>
<dbReference type="EMBL" id="HE575324">
    <property type="protein sequence ID" value="CCC95172.1"/>
    <property type="molecule type" value="Genomic_DNA"/>
</dbReference>
<proteinExistence type="predicted"/>
<evidence type="ECO:0000256" key="1">
    <source>
        <dbReference type="ARBA" id="ARBA00022618"/>
    </source>
</evidence>
<reference evidence="7" key="1">
    <citation type="journal article" date="2012" name="Proc. Natl. Acad. Sci. U.S.A.">
        <title>Antigenic diversity is generated by distinct evolutionary mechanisms in African trypanosome species.</title>
        <authorList>
            <person name="Jackson A.P."/>
            <person name="Berry A."/>
            <person name="Aslett M."/>
            <person name="Allison H.C."/>
            <person name="Burton P."/>
            <person name="Vavrova-Anderson J."/>
            <person name="Brown R."/>
            <person name="Browne H."/>
            <person name="Corton N."/>
            <person name="Hauser H."/>
            <person name="Gamble J."/>
            <person name="Gilderthorp R."/>
            <person name="Marcello L."/>
            <person name="McQuillan J."/>
            <person name="Otto T.D."/>
            <person name="Quail M.A."/>
            <person name="Sanders M.J."/>
            <person name="van Tonder A."/>
            <person name="Ginger M.L."/>
            <person name="Field M.C."/>
            <person name="Barry J.D."/>
            <person name="Hertz-Fowler C."/>
            <person name="Berriman M."/>
        </authorList>
    </citation>
    <scope>NUCLEOTIDE SEQUENCE</scope>
    <source>
        <strain evidence="7">IL3000</strain>
    </source>
</reference>
<sequence>MKILHTRAAAEPILLATACHNMNLLAIVTRSVVVVYRSTTLTVVTQLSLSIPAEETSVSACWSPSGRILAIGLQSGEVFLLDVESGDLVRKFVSRFSSKHFCTSMEDSDDCTSVAFEGGSVETEKEPNGVGNEEDPLRQPPVLSTSTNGAIVACTWTSAVSRVSTLKKHSERCLPLCTTASSCILDELQCGDETPVLILFDQAGGLSFLPGGIREVCFVSTKLPFLMDLSRVRVDSFVVAAPPPALRKESKDGDNFSATPLDDVIKGRRDRDNGVNTSHVAYLVVNSTAPNNSLQIVRLDLSEVIASVTSREVVSVCCIAEYCRMGKKSFLYSLKQWSDLICNVHTHMLLPDNATLLRDAVVEELAHPEKANVLNYFNAIDLKALIECGEDISRMLTQLVLQVSNVVHRCYDIALHVSQTQCRDLKRQSLLLEIIGGLRQRCGNVMREIRYEAEREKELLQWVIQRRSLVRQAPPATADTLTLDEPLRARLHPMLLRTLHRIGKGESVIGPPVAKESDKVEKELTRVVESFMPLHSGVPVAVVPLLYDGEDVLRVHQCEVIAAGPADTADGILLRVAAVSIEQPVQVVMGYFSLKQCSRVGFAFQQEKAWVPLEVQPLQFTIEEDSLHWSALVDDDGHCVVLWRNKPAPPSASTSTFGAIPASLAENILTLSLVDEDGRVAVQNDCGDESPNGNTCDGGDDDTMGCDKTKYAVLEVKGISTRHLKASVSRSRGFGVFYAMERFVVVDFYGG</sequence>
<evidence type="ECO:0000259" key="6">
    <source>
        <dbReference type="Pfam" id="PF12894"/>
    </source>
</evidence>
<dbReference type="InterPro" id="IPR024977">
    <property type="entry name" value="Apc4-like_WD40_dom"/>
</dbReference>
<dbReference type="VEuPathDB" id="TriTrypDB:TcIL3000.11.5890"/>
<gene>
    <name evidence="7" type="ORF">TCIL3000_11_5890</name>
</gene>
<evidence type="ECO:0000256" key="2">
    <source>
        <dbReference type="ARBA" id="ARBA00022776"/>
    </source>
</evidence>
<dbReference type="GO" id="GO:0070979">
    <property type="term" value="P:protein K11-linked ubiquitination"/>
    <property type="evidence" value="ECO:0007669"/>
    <property type="project" value="TreeGrafter"/>
</dbReference>
<dbReference type="InterPro" id="IPR024789">
    <property type="entry name" value="APC4"/>
</dbReference>
<evidence type="ECO:0000313" key="7">
    <source>
        <dbReference type="EMBL" id="CCC95172.1"/>
    </source>
</evidence>
<feature type="region of interest" description="Disordered" evidence="5">
    <location>
        <begin position="121"/>
        <end position="142"/>
    </location>
</feature>
<feature type="domain" description="Anaphase-promoting complex subunit 4-like WD40" evidence="6">
    <location>
        <begin position="19"/>
        <end position="93"/>
    </location>
</feature>
<dbReference type="Gene3D" id="2.130.10.10">
    <property type="entry name" value="YVTN repeat-like/Quinoprotein amine dehydrogenase"/>
    <property type="match status" value="1"/>
</dbReference>
<dbReference type="AlphaFoldDB" id="G0V0K1"/>
<accession>G0V0K1</accession>
<keyword evidence="3" id="KW-0833">Ubl conjugation pathway</keyword>
<evidence type="ECO:0000256" key="4">
    <source>
        <dbReference type="ARBA" id="ARBA00023306"/>
    </source>
</evidence>
<name>G0V0K1_TRYCI</name>
<dbReference type="GO" id="GO:0034399">
    <property type="term" value="C:nuclear periphery"/>
    <property type="evidence" value="ECO:0007669"/>
    <property type="project" value="TreeGrafter"/>
</dbReference>
<keyword evidence="4" id="KW-0131">Cell cycle</keyword>
<evidence type="ECO:0000256" key="3">
    <source>
        <dbReference type="ARBA" id="ARBA00022786"/>
    </source>
</evidence>